<dbReference type="AlphaFoldDB" id="A0AAJ1J208"/>
<keyword evidence="1" id="KW-0472">Membrane</keyword>
<name>A0AAJ1J208_ENTAV</name>
<dbReference type="RefSeq" id="WP_016182030.1">
    <property type="nucleotide sequence ID" value="NZ_CAAKOC010000054.1"/>
</dbReference>
<reference evidence="2" key="1">
    <citation type="submission" date="2023-03" db="EMBL/GenBank/DDBJ databases">
        <authorList>
            <person name="Shen W."/>
            <person name="Cai J."/>
        </authorList>
    </citation>
    <scope>NUCLEOTIDE SEQUENCE</scope>
    <source>
        <strain evidence="2">P33-2</strain>
    </source>
</reference>
<dbReference type="Proteomes" id="UP001260773">
    <property type="component" value="Unassembled WGS sequence"/>
</dbReference>
<evidence type="ECO:0000256" key="1">
    <source>
        <dbReference type="SAM" id="Phobius"/>
    </source>
</evidence>
<evidence type="ECO:0000313" key="3">
    <source>
        <dbReference type="Proteomes" id="UP001260773"/>
    </source>
</evidence>
<gene>
    <name evidence="2" type="ORF">P7D43_15455</name>
</gene>
<dbReference type="EMBL" id="JARPWH010000064">
    <property type="protein sequence ID" value="MDT2403764.1"/>
    <property type="molecule type" value="Genomic_DNA"/>
</dbReference>
<organism evidence="2 3">
    <name type="scientific">Enterococcus avium</name>
    <name type="common">Streptococcus avium</name>
    <dbReference type="NCBI Taxonomy" id="33945"/>
    <lineage>
        <taxon>Bacteria</taxon>
        <taxon>Bacillati</taxon>
        <taxon>Bacillota</taxon>
        <taxon>Bacilli</taxon>
        <taxon>Lactobacillales</taxon>
        <taxon>Enterococcaceae</taxon>
        <taxon>Enterococcus</taxon>
    </lineage>
</organism>
<accession>A0AAJ1J208</accession>
<keyword evidence="1" id="KW-0812">Transmembrane</keyword>
<proteinExistence type="predicted"/>
<evidence type="ECO:0000313" key="2">
    <source>
        <dbReference type="EMBL" id="MDT2403764.1"/>
    </source>
</evidence>
<feature type="transmembrane region" description="Helical" evidence="1">
    <location>
        <begin position="6"/>
        <end position="24"/>
    </location>
</feature>
<feature type="transmembrane region" description="Helical" evidence="1">
    <location>
        <begin position="36"/>
        <end position="57"/>
    </location>
</feature>
<keyword evidence="1" id="KW-1133">Transmembrane helix</keyword>
<protein>
    <submittedName>
        <fullName evidence="2">Uncharacterized protein</fullName>
    </submittedName>
</protein>
<comment type="caution">
    <text evidence="2">The sequence shown here is derived from an EMBL/GenBank/DDBJ whole genome shotgun (WGS) entry which is preliminary data.</text>
</comment>
<feature type="transmembrane region" description="Helical" evidence="1">
    <location>
        <begin position="77"/>
        <end position="96"/>
    </location>
</feature>
<sequence length="98" mass="10737">MSNNKVLGIALGILAIILIILYTLKNTLLANLNINYIGIIIALVLSMNAILVLILVPKEPKKLFVSRPIGYGLTINPRNPLGLLIYTLLIILMFLITA</sequence>